<accession>C3X372</accession>
<dbReference type="EMBL" id="ACDP02000023">
    <property type="protein sequence ID" value="EEO27658.1"/>
    <property type="molecule type" value="Genomic_DNA"/>
</dbReference>
<evidence type="ECO:0000313" key="2">
    <source>
        <dbReference type="Proteomes" id="UP000003973"/>
    </source>
</evidence>
<keyword evidence="2" id="KW-1185">Reference proteome</keyword>
<reference evidence="1" key="1">
    <citation type="submission" date="2011-10" db="EMBL/GenBank/DDBJ databases">
        <title>The Genome Sequence of Oxalobacter formigenes HOxBLS.</title>
        <authorList>
            <consortium name="The Broad Institute Genome Sequencing Platform"/>
            <person name="Earl A."/>
            <person name="Ward D."/>
            <person name="Feldgarden M."/>
            <person name="Gevers D."/>
            <person name="Allison M.J."/>
            <person name="Humphrey S."/>
            <person name="Young S.K."/>
            <person name="Zeng Q."/>
            <person name="Gargeya S."/>
            <person name="Fitzgerald M."/>
            <person name="Haas B."/>
            <person name="Abouelleil A."/>
            <person name="Alvarado L."/>
            <person name="Arachchi H.M."/>
            <person name="Berlin A."/>
            <person name="Brown A."/>
            <person name="Chapman S.B."/>
            <person name="Chen Z."/>
            <person name="Dunbar C."/>
            <person name="Freedman E."/>
            <person name="Gearin G."/>
            <person name="Goldberg J."/>
            <person name="Griggs A."/>
            <person name="Gujja S."/>
            <person name="Heiman D."/>
            <person name="Howarth C."/>
            <person name="Larson L."/>
            <person name="Lui A."/>
            <person name="MacDonald P.J.P."/>
            <person name="Montmayeur A."/>
            <person name="Murphy C."/>
            <person name="Neiman D."/>
            <person name="Pearson M."/>
            <person name="Priest M."/>
            <person name="Roberts A."/>
            <person name="Saif S."/>
            <person name="Shea T."/>
            <person name="Shenoy N."/>
            <person name="Sisk P."/>
            <person name="Stolte C."/>
            <person name="Sykes S."/>
            <person name="Wortman J."/>
            <person name="Nusbaum C."/>
            <person name="Birren B."/>
        </authorList>
    </citation>
    <scope>NUCLEOTIDE SEQUENCE [LARGE SCALE GENOMIC DNA]</scope>
    <source>
        <strain evidence="1">HOxBLS</strain>
    </source>
</reference>
<dbReference type="RefSeq" id="WP_005876804.1">
    <property type="nucleotide sequence ID" value="NZ_CABMNL010000001.1"/>
</dbReference>
<comment type="caution">
    <text evidence="1">The sequence shown here is derived from an EMBL/GenBank/DDBJ whole genome shotgun (WGS) entry which is preliminary data.</text>
</comment>
<gene>
    <name evidence="1" type="ORF">OFAG_00811</name>
</gene>
<dbReference type="HOGENOM" id="CLU_1453101_0_0_4"/>
<protein>
    <submittedName>
        <fullName evidence="1">Uncharacterized protein</fullName>
    </submittedName>
</protein>
<sequence>MKNEKASAKTSEGVGLGRKGVMSEKAEAHGRYFVECHDAFGNLKFRDMIDNLVTTAGKNDALDKYLSGTGYTANFYIGLVSGTGYTTGAVAADTADNHAGWQEDVNYYEATRPAAVFASAAGGSKSLSAALTFSISETTTIKGCFLATESTKGGTSGILYSAGLFSGGDKIVSDGDTLSVSYTASL</sequence>
<dbReference type="AlphaFoldDB" id="C3X372"/>
<name>C3X372_9BURK</name>
<proteinExistence type="predicted"/>
<evidence type="ECO:0000313" key="1">
    <source>
        <dbReference type="EMBL" id="EEO27658.1"/>
    </source>
</evidence>
<dbReference type="Proteomes" id="UP000003973">
    <property type="component" value="Unassembled WGS sequence"/>
</dbReference>
<organism evidence="1 2">
    <name type="scientific">Oxalobacter paraformigenes</name>
    <dbReference type="NCBI Taxonomy" id="556268"/>
    <lineage>
        <taxon>Bacteria</taxon>
        <taxon>Pseudomonadati</taxon>
        <taxon>Pseudomonadota</taxon>
        <taxon>Betaproteobacteria</taxon>
        <taxon>Burkholderiales</taxon>
        <taxon>Oxalobacteraceae</taxon>
        <taxon>Oxalobacter</taxon>
    </lineage>
</organism>
<dbReference type="eggNOG" id="ENOG5033394">
    <property type="taxonomic scope" value="Bacteria"/>
</dbReference>